<dbReference type="Proteomes" id="UP000594638">
    <property type="component" value="Unassembled WGS sequence"/>
</dbReference>
<feature type="domain" description="Calmodulin-binding" evidence="2">
    <location>
        <begin position="207"/>
        <end position="344"/>
    </location>
</feature>
<name>A0A8S0R4A6_OLEEU</name>
<dbReference type="PANTHER" id="PTHR33349">
    <property type="entry name" value="EMB|CAB62594.1"/>
    <property type="match status" value="1"/>
</dbReference>
<gene>
    <name evidence="3" type="ORF">OLEA9_A062715</name>
</gene>
<accession>A0A8S0R4A6</accession>
<feature type="compositionally biased region" description="Low complexity" evidence="1">
    <location>
        <begin position="150"/>
        <end position="165"/>
    </location>
</feature>
<evidence type="ECO:0000313" key="4">
    <source>
        <dbReference type="Proteomes" id="UP000594638"/>
    </source>
</evidence>
<dbReference type="SMART" id="SM01054">
    <property type="entry name" value="CaM_binding"/>
    <property type="match status" value="1"/>
</dbReference>
<comment type="caution">
    <text evidence="3">The sequence shown here is derived from an EMBL/GenBank/DDBJ whole genome shotgun (WGS) entry which is preliminary data.</text>
</comment>
<dbReference type="AlphaFoldDB" id="A0A8S0R4A6"/>
<evidence type="ECO:0000256" key="1">
    <source>
        <dbReference type="SAM" id="MobiDB-lite"/>
    </source>
</evidence>
<reference evidence="3 4" key="1">
    <citation type="submission" date="2019-12" db="EMBL/GenBank/DDBJ databases">
        <authorList>
            <person name="Alioto T."/>
            <person name="Alioto T."/>
            <person name="Gomez Garrido J."/>
        </authorList>
    </citation>
    <scope>NUCLEOTIDE SEQUENCE [LARGE SCALE GENOMIC DNA]</scope>
</reference>
<dbReference type="Gramene" id="OE9A062715T1">
    <property type="protein sequence ID" value="OE9A062715C1"/>
    <property type="gene ID" value="OE9A062715"/>
</dbReference>
<feature type="region of interest" description="Disordered" evidence="1">
    <location>
        <begin position="76"/>
        <end position="166"/>
    </location>
</feature>
<dbReference type="InterPro" id="IPR012417">
    <property type="entry name" value="CaM-bd_dom_pln"/>
</dbReference>
<sequence length="354" mass="39486">MDKAAAVDIPVALGNTTPEVVGIIRSSTGTGNFSVQNRKTKPIPNYLRVRALTGSCHDFCKYGMRRHDVETKSEMYRPAKTAKSTLHKEKLVKKDTEKKVPTNTNSVSVSAKHPADKKLKLLRTQTPGSTNRQNEGNKTSNSKLSRKTRVPPTSSSSKVPSLKSRNINIPKKVIKLENKKSEKKTTDYENVPEKTLYVIDESLSDNQKTDSRAEESRRMRNGHLDGSLRKLEFKERELLEIPSESKNCRVLKFRQAKTLNEIPNDKAKCKEKDLRKLVSDGSNGCSIGTDDKFSCVVLRPQAVGKKNTSPGLYNSLIKETASKLVQKRKSRVKALVGAFETVITLQEKSSCVKA</sequence>
<dbReference type="OrthoDB" id="766386at2759"/>
<dbReference type="EMBL" id="CACTIH010002094">
    <property type="protein sequence ID" value="CAA2973268.1"/>
    <property type="molecule type" value="Genomic_DNA"/>
</dbReference>
<dbReference type="GO" id="GO:0005516">
    <property type="term" value="F:calmodulin binding"/>
    <property type="evidence" value="ECO:0007669"/>
    <property type="project" value="InterPro"/>
</dbReference>
<feature type="compositionally biased region" description="Polar residues" evidence="1">
    <location>
        <begin position="123"/>
        <end position="143"/>
    </location>
</feature>
<dbReference type="Pfam" id="PF07839">
    <property type="entry name" value="CaM_binding"/>
    <property type="match status" value="1"/>
</dbReference>
<evidence type="ECO:0000313" key="3">
    <source>
        <dbReference type="EMBL" id="CAA2973268.1"/>
    </source>
</evidence>
<protein>
    <submittedName>
        <fullName evidence="3">Muscle M-line assembly unc-89 isoform X2</fullName>
    </submittedName>
</protein>
<proteinExistence type="predicted"/>
<evidence type="ECO:0000259" key="2">
    <source>
        <dbReference type="SMART" id="SM01054"/>
    </source>
</evidence>
<organism evidence="3 4">
    <name type="scientific">Olea europaea subsp. europaea</name>
    <dbReference type="NCBI Taxonomy" id="158383"/>
    <lineage>
        <taxon>Eukaryota</taxon>
        <taxon>Viridiplantae</taxon>
        <taxon>Streptophyta</taxon>
        <taxon>Embryophyta</taxon>
        <taxon>Tracheophyta</taxon>
        <taxon>Spermatophyta</taxon>
        <taxon>Magnoliopsida</taxon>
        <taxon>eudicotyledons</taxon>
        <taxon>Gunneridae</taxon>
        <taxon>Pentapetalae</taxon>
        <taxon>asterids</taxon>
        <taxon>lamiids</taxon>
        <taxon>Lamiales</taxon>
        <taxon>Oleaceae</taxon>
        <taxon>Oleeae</taxon>
        <taxon>Olea</taxon>
    </lineage>
</organism>
<keyword evidence="4" id="KW-1185">Reference proteome</keyword>
<dbReference type="PANTHER" id="PTHR33349:SF41">
    <property type="entry name" value="EMB|CAB62594.1"/>
    <property type="match status" value="1"/>
</dbReference>
<feature type="compositionally biased region" description="Basic and acidic residues" evidence="1">
    <location>
        <begin position="86"/>
        <end position="100"/>
    </location>
</feature>